<reference evidence="1" key="1">
    <citation type="submission" date="2021-02" db="EMBL/GenBank/DDBJ databases">
        <authorList>
            <person name="Nowell W R."/>
        </authorList>
    </citation>
    <scope>NUCLEOTIDE SEQUENCE</scope>
</reference>
<protein>
    <submittedName>
        <fullName evidence="1">Uncharacterized protein</fullName>
    </submittedName>
</protein>
<comment type="caution">
    <text evidence="1">The sequence shown here is derived from an EMBL/GenBank/DDBJ whole genome shotgun (WGS) entry which is preliminary data.</text>
</comment>
<gene>
    <name evidence="1" type="ORF">OXD698_LOCUS39135</name>
</gene>
<feature type="non-terminal residue" evidence="1">
    <location>
        <position position="1"/>
    </location>
</feature>
<organism evidence="1 2">
    <name type="scientific">Adineta steineri</name>
    <dbReference type="NCBI Taxonomy" id="433720"/>
    <lineage>
        <taxon>Eukaryota</taxon>
        <taxon>Metazoa</taxon>
        <taxon>Spiralia</taxon>
        <taxon>Gnathifera</taxon>
        <taxon>Rotifera</taxon>
        <taxon>Eurotatoria</taxon>
        <taxon>Bdelloidea</taxon>
        <taxon>Adinetida</taxon>
        <taxon>Adinetidae</taxon>
        <taxon>Adineta</taxon>
    </lineage>
</organism>
<proteinExistence type="predicted"/>
<sequence>KRWYDINSLIKLSKPTRLIIKNYDEFIKALNLTIRDILAVTQIYHLEISENISSDLLLNLIFKLSAIDSLKISSLYIDEQNIRVVSNKNVITKVYLENINGIEEVYFLMRLCPRMKYLKVNLANEINYELYLKNILTKTKQNSNKYLRSLCLYNPTADNKMVEKLQRMIDQKKLLRQYTIKCEHNNIYLKWK</sequence>
<name>A0A819ZIH1_9BILA</name>
<dbReference type="EMBL" id="CAJOAZ010007780">
    <property type="protein sequence ID" value="CAF4170458.1"/>
    <property type="molecule type" value="Genomic_DNA"/>
</dbReference>
<accession>A0A819ZIH1</accession>
<dbReference type="AlphaFoldDB" id="A0A819ZIH1"/>
<evidence type="ECO:0000313" key="1">
    <source>
        <dbReference type="EMBL" id="CAF4170458.1"/>
    </source>
</evidence>
<dbReference type="Proteomes" id="UP000663844">
    <property type="component" value="Unassembled WGS sequence"/>
</dbReference>
<evidence type="ECO:0000313" key="2">
    <source>
        <dbReference type="Proteomes" id="UP000663844"/>
    </source>
</evidence>